<feature type="region of interest" description="Disordered" evidence="1">
    <location>
        <begin position="1"/>
        <end position="40"/>
    </location>
</feature>
<accession>A0AAP4C7Q4</accession>
<feature type="compositionally biased region" description="Basic and acidic residues" evidence="1">
    <location>
        <begin position="1"/>
        <end position="11"/>
    </location>
</feature>
<protein>
    <submittedName>
        <fullName evidence="3">SseB family protein</fullName>
    </submittedName>
</protein>
<evidence type="ECO:0000259" key="2">
    <source>
        <dbReference type="Pfam" id="PF07179"/>
    </source>
</evidence>
<feature type="domain" description="SseB protein N-terminal" evidence="2">
    <location>
        <begin position="55"/>
        <end position="155"/>
    </location>
</feature>
<feature type="compositionally biased region" description="Low complexity" evidence="1">
    <location>
        <begin position="12"/>
        <end position="27"/>
    </location>
</feature>
<evidence type="ECO:0000313" key="4">
    <source>
        <dbReference type="Proteomes" id="UP001240483"/>
    </source>
</evidence>
<dbReference type="AlphaFoldDB" id="A0AAP4C7Q4"/>
<gene>
    <name evidence="3" type="ORF">QP116_09020</name>
</gene>
<dbReference type="RefSeq" id="WP_101630303.1">
    <property type="nucleotide sequence ID" value="NZ_JALXKR010000036.1"/>
</dbReference>
<organism evidence="3 4">
    <name type="scientific">Pseudoglutamicibacter cumminsii</name>
    <dbReference type="NCBI Taxonomy" id="156979"/>
    <lineage>
        <taxon>Bacteria</taxon>
        <taxon>Bacillati</taxon>
        <taxon>Actinomycetota</taxon>
        <taxon>Actinomycetes</taxon>
        <taxon>Micrococcales</taxon>
        <taxon>Micrococcaceae</taxon>
        <taxon>Pseudoglutamicibacter</taxon>
    </lineage>
</organism>
<reference evidence="3" key="1">
    <citation type="submission" date="2023-05" db="EMBL/GenBank/DDBJ databases">
        <title>Cataloging the Phylogenetic Diversity of Human Bladder Bacteria.</title>
        <authorList>
            <person name="Du J."/>
        </authorList>
    </citation>
    <scope>NUCLEOTIDE SEQUENCE</scope>
    <source>
        <strain evidence="3">UMB9978</strain>
    </source>
</reference>
<comment type="caution">
    <text evidence="3">The sequence shown here is derived from an EMBL/GenBank/DDBJ whole genome shotgun (WGS) entry which is preliminary data.</text>
</comment>
<dbReference type="Pfam" id="PF07179">
    <property type="entry name" value="SseB"/>
    <property type="match status" value="1"/>
</dbReference>
<dbReference type="InterPro" id="IPR009839">
    <property type="entry name" value="SseB_N"/>
</dbReference>
<dbReference type="Proteomes" id="UP001240483">
    <property type="component" value="Unassembled WGS sequence"/>
</dbReference>
<name>A0AAP4C7Q4_9MICC</name>
<dbReference type="EMBL" id="JASODW010000014">
    <property type="protein sequence ID" value="MDK6275868.1"/>
    <property type="molecule type" value="Genomic_DNA"/>
</dbReference>
<proteinExistence type="predicted"/>
<evidence type="ECO:0000313" key="3">
    <source>
        <dbReference type="EMBL" id="MDK6275868.1"/>
    </source>
</evidence>
<sequence>MSTNEPEKNEQPEQPEADAQQDAQPQQEHGERMLDESELEPFNDIERVIVDGSEGKLESNEVLSKIAAANLFFLTEEEVTDEQQVVQPLLLKGPDEKVVLAVFTHPARVAQQFIDMAPYAVRMPGLQAFHQAVGVGIAINPGHPIGLVLDAESVENIREVLNS</sequence>
<evidence type="ECO:0000256" key="1">
    <source>
        <dbReference type="SAM" id="MobiDB-lite"/>
    </source>
</evidence>